<evidence type="ECO:0000313" key="2">
    <source>
        <dbReference type="Proteomes" id="UP000784294"/>
    </source>
</evidence>
<proteinExistence type="predicted"/>
<reference evidence="1" key="1">
    <citation type="submission" date="2018-11" db="EMBL/GenBank/DDBJ databases">
        <authorList>
            <consortium name="Pathogen Informatics"/>
        </authorList>
    </citation>
    <scope>NUCLEOTIDE SEQUENCE</scope>
</reference>
<keyword evidence="2" id="KW-1185">Reference proteome</keyword>
<organism evidence="1 2">
    <name type="scientific">Protopolystoma xenopodis</name>
    <dbReference type="NCBI Taxonomy" id="117903"/>
    <lineage>
        <taxon>Eukaryota</taxon>
        <taxon>Metazoa</taxon>
        <taxon>Spiralia</taxon>
        <taxon>Lophotrochozoa</taxon>
        <taxon>Platyhelminthes</taxon>
        <taxon>Monogenea</taxon>
        <taxon>Polyopisthocotylea</taxon>
        <taxon>Polystomatidea</taxon>
        <taxon>Polystomatidae</taxon>
        <taxon>Protopolystoma</taxon>
    </lineage>
</organism>
<accession>A0A448WD77</accession>
<comment type="caution">
    <text evidence="1">The sequence shown here is derived from an EMBL/GenBank/DDBJ whole genome shotgun (WGS) entry which is preliminary data.</text>
</comment>
<dbReference type="Proteomes" id="UP000784294">
    <property type="component" value="Unassembled WGS sequence"/>
</dbReference>
<sequence>MARKRYRQPRFSLAEMPSCLVRSVNASRSRMSAVFPLLERFYSFFRSHSLHFLKPAGRLQSLAQTNPLEGHSISRRSSHIHALSPGRSGLLGLLSLVATPPVGFIPFFALPNAIQPEVVKECNPIFSCSRQKNAIL</sequence>
<name>A0A448WD77_9PLAT</name>
<dbReference type="EMBL" id="CAAALY010005005">
    <property type="protein sequence ID" value="VEL08901.1"/>
    <property type="molecule type" value="Genomic_DNA"/>
</dbReference>
<dbReference type="AlphaFoldDB" id="A0A448WD77"/>
<protein>
    <submittedName>
        <fullName evidence="1">Uncharacterized protein</fullName>
    </submittedName>
</protein>
<evidence type="ECO:0000313" key="1">
    <source>
        <dbReference type="EMBL" id="VEL08901.1"/>
    </source>
</evidence>
<gene>
    <name evidence="1" type="ORF">PXEA_LOCUS2341</name>
</gene>